<sequence>MQLLETIRYAGGTLENLYYHNDRLNRSRKALWQQYDRLDLEDLIPIPDNLADAPVYRCRVLVSEAGIDLAEFIPYTKREVRSLQVRDAGELDYAHKYADRTALQEKAEGIEADEVLFVRNGLLTDTSYANVAVFDGSEWYTPHQPLLAGTHRARLLATGRVIPERLAVDDLKYFREIRLFNAMMTWDESPTLPVTAIRL</sequence>
<dbReference type="Gene3D" id="3.20.10.10">
    <property type="entry name" value="D-amino Acid Aminotransferase, subunit A, domain 2"/>
    <property type="match status" value="1"/>
</dbReference>
<name>A0A1G9UK70_9BACT</name>
<dbReference type="STRING" id="563176.SAMN04488090_3849"/>
<keyword evidence="2" id="KW-1185">Reference proteome</keyword>
<dbReference type="RefSeq" id="WP_093205967.1">
    <property type="nucleotide sequence ID" value="NZ_FNGS01000007.1"/>
</dbReference>
<dbReference type="InterPro" id="IPR036038">
    <property type="entry name" value="Aminotransferase-like"/>
</dbReference>
<reference evidence="1 2" key="1">
    <citation type="submission" date="2016-10" db="EMBL/GenBank/DDBJ databases">
        <authorList>
            <person name="de Groot N.N."/>
        </authorList>
    </citation>
    <scope>NUCLEOTIDE SEQUENCE [LARGE SCALE GENOMIC DNA]</scope>
    <source>
        <strain evidence="1 2">DSM 21668</strain>
    </source>
</reference>
<dbReference type="OrthoDB" id="1148709at2"/>
<dbReference type="SUPFAM" id="SSF56752">
    <property type="entry name" value="D-aminoacid aminotransferase-like PLP-dependent enzymes"/>
    <property type="match status" value="1"/>
</dbReference>
<organism evidence="1 2">
    <name type="scientific">Siphonobacter aquaeclarae</name>
    <dbReference type="NCBI Taxonomy" id="563176"/>
    <lineage>
        <taxon>Bacteria</taxon>
        <taxon>Pseudomonadati</taxon>
        <taxon>Bacteroidota</taxon>
        <taxon>Cytophagia</taxon>
        <taxon>Cytophagales</taxon>
        <taxon>Cytophagaceae</taxon>
        <taxon>Siphonobacter</taxon>
    </lineage>
</organism>
<keyword evidence="1" id="KW-0456">Lyase</keyword>
<dbReference type="InterPro" id="IPR001544">
    <property type="entry name" value="Aminotrans_IV"/>
</dbReference>
<evidence type="ECO:0000313" key="1">
    <source>
        <dbReference type="EMBL" id="SDM60214.1"/>
    </source>
</evidence>
<dbReference type="Gene3D" id="3.30.470.10">
    <property type="match status" value="1"/>
</dbReference>
<dbReference type="InterPro" id="IPR043131">
    <property type="entry name" value="BCAT-like_N"/>
</dbReference>
<gene>
    <name evidence="1" type="ORF">SAMN04488090_3849</name>
</gene>
<dbReference type="Pfam" id="PF01063">
    <property type="entry name" value="Aminotran_4"/>
    <property type="match status" value="1"/>
</dbReference>
<accession>A0A1G9UK70</accession>
<evidence type="ECO:0000313" key="2">
    <source>
        <dbReference type="Proteomes" id="UP000198901"/>
    </source>
</evidence>
<dbReference type="EMBL" id="FNGS01000007">
    <property type="protein sequence ID" value="SDM60214.1"/>
    <property type="molecule type" value="Genomic_DNA"/>
</dbReference>
<dbReference type="Proteomes" id="UP000198901">
    <property type="component" value="Unassembled WGS sequence"/>
</dbReference>
<dbReference type="AlphaFoldDB" id="A0A1G9UK70"/>
<dbReference type="GO" id="GO:0016829">
    <property type="term" value="F:lyase activity"/>
    <property type="evidence" value="ECO:0007669"/>
    <property type="project" value="UniProtKB-KW"/>
</dbReference>
<protein>
    <submittedName>
        <fullName evidence="1">4-amino-4-deoxychorismate lyase</fullName>
    </submittedName>
</protein>
<dbReference type="InterPro" id="IPR043132">
    <property type="entry name" value="BCAT-like_C"/>
</dbReference>
<proteinExistence type="predicted"/>